<evidence type="ECO:0000313" key="1">
    <source>
        <dbReference type="EMBL" id="EHM87971.1"/>
    </source>
</evidence>
<dbReference type="EMBL" id="ACRN01000008">
    <property type="protein sequence ID" value="EHM87971.1"/>
    <property type="molecule type" value="Genomic_DNA"/>
</dbReference>
<dbReference type="eggNOG" id="ENOG5030BEK">
    <property type="taxonomic scope" value="Bacteria"/>
</dbReference>
<sequence length="246" mass="27105">MFLTRIYLNPFRRGARNLMRSRQTMHAAVLNCFPPGSLDDAAAPRVLWRLDRVANSAGKQGSPAYALFISSPVPPDPSHIVETAGYDTDGGVVVRELDGFLDRLEAGQRWGFRLCVNPTFREKSQLDQAGRKKILAHVTQEQQTKWVLDRAERCGFKILESADLGGELPVLEDSQGQRVDGKNLLINGVERSLVEFRRGNGLVRLSIATFEGVLEVSDPQALRHAVVNGIGRGKAYGCGLLTLARP</sequence>
<dbReference type="Gene3D" id="3.30.70.1200">
    <property type="entry name" value="Crispr-associated protein, domain 1"/>
    <property type="match status" value="1"/>
</dbReference>
<dbReference type="HOGENOM" id="CLU_080982_0_1_11"/>
<gene>
    <name evidence="1" type="ORF">HMPREF0045_01082</name>
</gene>
<comment type="caution">
    <text evidence="1">The sequence shown here is derived from an EMBL/GenBank/DDBJ whole genome shotgun (WGS) entry which is preliminary data.</text>
</comment>
<dbReference type="OrthoDB" id="9795689at2"/>
<dbReference type="Pfam" id="PF08798">
    <property type="entry name" value="CRISPR_assoc"/>
    <property type="match status" value="1"/>
</dbReference>
<name>G9PG23_9ACTO</name>
<dbReference type="InterPro" id="IPR010179">
    <property type="entry name" value="CRISPR-assoc_prot_Cse3"/>
</dbReference>
<dbReference type="STRING" id="435830.HMPREF0045_01082"/>
<organism evidence="1 2">
    <name type="scientific">Actinomyces graevenitzii C83</name>
    <dbReference type="NCBI Taxonomy" id="435830"/>
    <lineage>
        <taxon>Bacteria</taxon>
        <taxon>Bacillati</taxon>
        <taxon>Actinomycetota</taxon>
        <taxon>Actinomycetes</taxon>
        <taxon>Actinomycetales</taxon>
        <taxon>Actinomycetaceae</taxon>
        <taxon>Actinomyces</taxon>
    </lineage>
</organism>
<protein>
    <recommendedName>
        <fullName evidence="3">Cse3 family CRISPR-associated protein</fullName>
    </recommendedName>
</protein>
<dbReference type="NCBIfam" id="TIGR01907">
    <property type="entry name" value="casE_Cse3"/>
    <property type="match status" value="1"/>
</dbReference>
<accession>G9PG23</accession>
<dbReference type="SUPFAM" id="SSF117987">
    <property type="entry name" value="CRISPR-associated protein"/>
    <property type="match status" value="2"/>
</dbReference>
<keyword evidence="2" id="KW-1185">Reference proteome</keyword>
<dbReference type="CDD" id="cd09727">
    <property type="entry name" value="Cas6_I-E"/>
    <property type="match status" value="1"/>
</dbReference>
<evidence type="ECO:0008006" key="3">
    <source>
        <dbReference type="Google" id="ProtNLM"/>
    </source>
</evidence>
<reference evidence="1 2" key="1">
    <citation type="submission" date="2011-10" db="EMBL/GenBank/DDBJ databases">
        <title>The Genome Sequence of Actinomyces graevenitzii C83.</title>
        <authorList>
            <consortium name="The Broad Institute Genome Sequencing Platform"/>
            <consortium name="The Broad Institute Genome Sequencing Center for Infectious Disease"/>
            <person name="Earl A."/>
            <person name="Ward D."/>
            <person name="Feldgarden M."/>
            <person name="Gevers D."/>
            <person name="Sibley C.D."/>
            <person name="Field T.R."/>
            <person name="Grinwis M."/>
            <person name="Eshaghurshan C.S."/>
            <person name="Surette M.G."/>
            <person name="Young S.K."/>
            <person name="Zeng Q."/>
            <person name="Gargeya S."/>
            <person name="Fitzgerald M."/>
            <person name="Haas B."/>
            <person name="Abouelleil A."/>
            <person name="Alvarado L."/>
            <person name="Arachchi H.M."/>
            <person name="Berlin A."/>
            <person name="Brown A."/>
            <person name="Chapman S.B."/>
            <person name="Chen Z."/>
            <person name="Dunbar C."/>
            <person name="Freedman E."/>
            <person name="Gearin G."/>
            <person name="Goldberg J."/>
            <person name="Griggs A."/>
            <person name="Gujja S."/>
            <person name="Heiman D."/>
            <person name="Howarth C."/>
            <person name="Larson L."/>
            <person name="Lui A."/>
            <person name="MacDonald P.J.P."/>
            <person name="Montmayeur A."/>
            <person name="Murphy C."/>
            <person name="Neiman D."/>
            <person name="Pearson M."/>
            <person name="Priest M."/>
            <person name="Roberts A."/>
            <person name="Saif S."/>
            <person name="Shea T."/>
            <person name="Shenoy N."/>
            <person name="Sisk P."/>
            <person name="Stolte C."/>
            <person name="Sykes S."/>
            <person name="Wortman J."/>
            <person name="Nusbaum C."/>
            <person name="Birren B."/>
        </authorList>
    </citation>
    <scope>NUCLEOTIDE SEQUENCE [LARGE SCALE GENOMIC DNA]</scope>
    <source>
        <strain evidence="1 2">C83</strain>
    </source>
</reference>
<dbReference type="Proteomes" id="UP000003822">
    <property type="component" value="Unassembled WGS sequence"/>
</dbReference>
<dbReference type="Gene3D" id="3.30.70.1210">
    <property type="entry name" value="Crispr-associated protein, domain 2"/>
    <property type="match status" value="1"/>
</dbReference>
<dbReference type="SMART" id="SM01101">
    <property type="entry name" value="CRISPR_assoc"/>
    <property type="match status" value="1"/>
</dbReference>
<proteinExistence type="predicted"/>
<dbReference type="PATRIC" id="fig|435830.3.peg.1049"/>
<dbReference type="AlphaFoldDB" id="G9PG23"/>
<evidence type="ECO:0000313" key="2">
    <source>
        <dbReference type="Proteomes" id="UP000003822"/>
    </source>
</evidence>